<protein>
    <submittedName>
        <fullName evidence="3">Methyltransferase domain-containing protein</fullName>
    </submittedName>
</protein>
<feature type="domain" description="Methyltransferase type 11" evidence="2">
    <location>
        <begin position="126"/>
        <end position="193"/>
    </location>
</feature>
<dbReference type="GO" id="GO:0008757">
    <property type="term" value="F:S-adenosylmethionine-dependent methyltransferase activity"/>
    <property type="evidence" value="ECO:0007669"/>
    <property type="project" value="InterPro"/>
</dbReference>
<sequence>MEAVRKPFQGVSNIVRFNWHFYLLSLLFIVLLLLLSGVAVTLLQHIITVLCLLAGFTIIVSLLVSCYIYDLSKLYQFRWIQPTGAEKVVVNINAGFDETSALLENRFTHSQLIVLDFYDPVKHTEVSIKRARKAYPAYPGTQTITTARLPLANNTADKIFLILAAHEIRNEQERIAFFKELRRIVKHGGEICIVEHLRDTANLLAYNIGAFHFHSKPTWHKTFQAANLDIRQEIKLTPFISTFILQKHGDTL</sequence>
<organism evidence="3 4">
    <name type="scientific">Filimonas lacunae</name>
    <dbReference type="NCBI Taxonomy" id="477680"/>
    <lineage>
        <taxon>Bacteria</taxon>
        <taxon>Pseudomonadati</taxon>
        <taxon>Bacteroidota</taxon>
        <taxon>Chitinophagia</taxon>
        <taxon>Chitinophagales</taxon>
        <taxon>Chitinophagaceae</taxon>
        <taxon>Filimonas</taxon>
    </lineage>
</organism>
<dbReference type="SUPFAM" id="SSF53335">
    <property type="entry name" value="S-adenosyl-L-methionine-dependent methyltransferases"/>
    <property type="match status" value="1"/>
</dbReference>
<dbReference type="OrthoDB" id="9810615at2"/>
<proteinExistence type="predicted"/>
<keyword evidence="1" id="KW-0472">Membrane</keyword>
<keyword evidence="1" id="KW-0812">Transmembrane</keyword>
<keyword evidence="4" id="KW-1185">Reference proteome</keyword>
<feature type="transmembrane region" description="Helical" evidence="1">
    <location>
        <begin position="21"/>
        <end position="40"/>
    </location>
</feature>
<keyword evidence="3" id="KW-0489">Methyltransferase</keyword>
<feature type="transmembrane region" description="Helical" evidence="1">
    <location>
        <begin position="46"/>
        <end position="69"/>
    </location>
</feature>
<dbReference type="RefSeq" id="WP_076380678.1">
    <property type="nucleotide sequence ID" value="NZ_AP017422.1"/>
</dbReference>
<keyword evidence="1" id="KW-1133">Transmembrane helix</keyword>
<gene>
    <name evidence="3" type="ORF">SAMN05421788_10775</name>
</gene>
<dbReference type="STRING" id="477680.SAMN05421788_10775"/>
<dbReference type="AlphaFoldDB" id="A0A173MG13"/>
<keyword evidence="3" id="KW-0808">Transferase</keyword>
<dbReference type="Proteomes" id="UP000186917">
    <property type="component" value="Unassembled WGS sequence"/>
</dbReference>
<reference evidence="4" key="1">
    <citation type="submission" date="2017-01" db="EMBL/GenBank/DDBJ databases">
        <authorList>
            <person name="Varghese N."/>
            <person name="Submissions S."/>
        </authorList>
    </citation>
    <scope>NUCLEOTIDE SEQUENCE [LARGE SCALE GENOMIC DNA]</scope>
    <source>
        <strain evidence="4">DSM 21054</strain>
    </source>
</reference>
<evidence type="ECO:0000259" key="2">
    <source>
        <dbReference type="Pfam" id="PF08241"/>
    </source>
</evidence>
<evidence type="ECO:0000313" key="4">
    <source>
        <dbReference type="Proteomes" id="UP000186917"/>
    </source>
</evidence>
<evidence type="ECO:0000313" key="3">
    <source>
        <dbReference type="EMBL" id="SIT26889.1"/>
    </source>
</evidence>
<dbReference type="Pfam" id="PF08241">
    <property type="entry name" value="Methyltransf_11"/>
    <property type="match status" value="1"/>
</dbReference>
<name>A0A173MG13_9BACT</name>
<dbReference type="KEGG" id="fln:FLA_2437"/>
<accession>A0A173MG13</accession>
<dbReference type="EMBL" id="FTOR01000007">
    <property type="protein sequence ID" value="SIT26889.1"/>
    <property type="molecule type" value="Genomic_DNA"/>
</dbReference>
<evidence type="ECO:0000256" key="1">
    <source>
        <dbReference type="SAM" id="Phobius"/>
    </source>
</evidence>
<dbReference type="GO" id="GO:0032259">
    <property type="term" value="P:methylation"/>
    <property type="evidence" value="ECO:0007669"/>
    <property type="project" value="UniProtKB-KW"/>
</dbReference>
<dbReference type="Gene3D" id="3.40.50.150">
    <property type="entry name" value="Vaccinia Virus protein VP39"/>
    <property type="match status" value="1"/>
</dbReference>
<dbReference type="InterPro" id="IPR029063">
    <property type="entry name" value="SAM-dependent_MTases_sf"/>
</dbReference>
<dbReference type="InterPro" id="IPR013216">
    <property type="entry name" value="Methyltransf_11"/>
</dbReference>